<dbReference type="RefSeq" id="WP_133593249.1">
    <property type="nucleotide sequence ID" value="NZ_CP037953.1"/>
</dbReference>
<keyword evidence="14" id="KW-1185">Reference proteome</keyword>
<evidence type="ECO:0000256" key="5">
    <source>
        <dbReference type="ARBA" id="ARBA00022989"/>
    </source>
</evidence>
<comment type="subcellular location">
    <subcellularLocation>
        <location evidence="1">Membrane</location>
        <topology evidence="1">Multi-pass membrane protein</topology>
    </subcellularLocation>
</comment>
<dbReference type="InterPro" id="IPR002560">
    <property type="entry name" value="Transposase_DDE"/>
</dbReference>
<evidence type="ECO:0000256" key="9">
    <source>
        <dbReference type="ARBA" id="ARBA00023136"/>
    </source>
</evidence>
<comment type="caution">
    <text evidence="13">The sequence shown here is derived from an EMBL/GenBank/DDBJ whole genome shotgun (WGS) entry which is preliminary data.</text>
</comment>
<dbReference type="GO" id="GO:0016717">
    <property type="term" value="F:oxidoreductase activity, acting on paired donors, with oxidation of a pair of donors resulting in the reduction of molecular oxygen to two molecules of water"/>
    <property type="evidence" value="ECO:0007669"/>
    <property type="project" value="InterPro"/>
</dbReference>
<dbReference type="CDD" id="cd03505">
    <property type="entry name" value="Delta9-FADS-like"/>
    <property type="match status" value="1"/>
</dbReference>
<proteinExistence type="inferred from homology"/>
<feature type="transmembrane region" description="Helical" evidence="10">
    <location>
        <begin position="12"/>
        <end position="31"/>
    </location>
</feature>
<protein>
    <submittedName>
        <fullName evidence="13">Stearoyl-CoA desaturase (Delta-9 desaturase)</fullName>
    </submittedName>
</protein>
<keyword evidence="9 10" id="KW-0472">Membrane</keyword>
<feature type="transmembrane region" description="Helical" evidence="10">
    <location>
        <begin position="133"/>
        <end position="154"/>
    </location>
</feature>
<evidence type="ECO:0000259" key="11">
    <source>
        <dbReference type="Pfam" id="PF00487"/>
    </source>
</evidence>
<evidence type="ECO:0000256" key="7">
    <source>
        <dbReference type="ARBA" id="ARBA00023004"/>
    </source>
</evidence>
<evidence type="ECO:0000259" key="12">
    <source>
        <dbReference type="Pfam" id="PF01610"/>
    </source>
</evidence>
<comment type="similarity">
    <text evidence="2">Belongs to the fatty acid desaturase type 2 family.</text>
</comment>
<keyword evidence="8" id="KW-0443">Lipid metabolism</keyword>
<dbReference type="Pfam" id="PF00487">
    <property type="entry name" value="FA_desaturase"/>
    <property type="match status" value="1"/>
</dbReference>
<evidence type="ECO:0000256" key="8">
    <source>
        <dbReference type="ARBA" id="ARBA00023098"/>
    </source>
</evidence>
<evidence type="ECO:0000256" key="2">
    <source>
        <dbReference type="ARBA" id="ARBA00008749"/>
    </source>
</evidence>
<dbReference type="PANTHER" id="PTHR11351">
    <property type="entry name" value="ACYL-COA DESATURASE"/>
    <property type="match status" value="1"/>
</dbReference>
<dbReference type="InterPro" id="IPR005804">
    <property type="entry name" value="FA_desaturase_dom"/>
</dbReference>
<keyword evidence="7" id="KW-0408">Iron</keyword>
<dbReference type="PANTHER" id="PTHR11351:SF33">
    <property type="entry name" value="DELTA-9 FATTY ACID DESATURASE, DESA"/>
    <property type="match status" value="1"/>
</dbReference>
<dbReference type="AlphaFoldDB" id="A0A4R6UBY7"/>
<dbReference type="InterPro" id="IPR015876">
    <property type="entry name" value="Acyl-CoA_DS"/>
</dbReference>
<evidence type="ECO:0000256" key="1">
    <source>
        <dbReference type="ARBA" id="ARBA00004141"/>
    </source>
</evidence>
<dbReference type="GO" id="GO:0006631">
    <property type="term" value="P:fatty acid metabolic process"/>
    <property type="evidence" value="ECO:0007669"/>
    <property type="project" value="UniProtKB-KW"/>
</dbReference>
<evidence type="ECO:0000313" key="14">
    <source>
        <dbReference type="Proteomes" id="UP000295375"/>
    </source>
</evidence>
<evidence type="ECO:0000256" key="6">
    <source>
        <dbReference type="ARBA" id="ARBA00023002"/>
    </source>
</evidence>
<dbReference type="PRINTS" id="PR00075">
    <property type="entry name" value="FACDDSATRASE"/>
</dbReference>
<evidence type="ECO:0000313" key="13">
    <source>
        <dbReference type="EMBL" id="TDQ44190.1"/>
    </source>
</evidence>
<feature type="domain" description="Fatty acid desaturase" evidence="11">
    <location>
        <begin position="11"/>
        <end position="224"/>
    </location>
</feature>
<sequence>MYGLLDLSLVGYIVATIILTQITIAAVTLYLHRCQAHRAIDLHPVISHFFRLWLWLTTGQNTKAWAAIHRKHHAFCETENDPHSPQILGLKKVMREGAELYQKEAKNEETLAKYGKGTPDDWIERKLYTPYNFLGIAIMFVLDLILFGLPGITIWAIQMIWIPFWAAGVINGVGHYWGYRNYECPDAARNVSAVGFFIGGEELHNNHHTYPTSAKFSVKWYEFDIGWMYIKALKLFGLAKVNRVPPKLVRQEQQQPISAEMLAAVINNRFQLMAQYTNDVVKPLWRAEKAKASEAIHELYLRARRGLMRDERLLKQHDREHLQQLLAHSEMLRIVQEFRERLQALWAKSVMTRDELILALRKWCEEAEATGIRVLQDFAVSVRRMAPQPA</sequence>
<dbReference type="Proteomes" id="UP000295375">
    <property type="component" value="Unassembled WGS sequence"/>
</dbReference>
<organism evidence="13 14">
    <name type="scientific">Permianibacter aggregans</name>
    <dbReference type="NCBI Taxonomy" id="1510150"/>
    <lineage>
        <taxon>Bacteria</taxon>
        <taxon>Pseudomonadati</taxon>
        <taxon>Pseudomonadota</taxon>
        <taxon>Gammaproteobacteria</taxon>
        <taxon>Pseudomonadales</taxon>
        <taxon>Pseudomonadaceae</taxon>
        <taxon>Permianibacter</taxon>
    </lineage>
</organism>
<keyword evidence="5 10" id="KW-1133">Transmembrane helix</keyword>
<dbReference type="OrthoDB" id="9768289at2"/>
<feature type="transmembrane region" description="Helical" evidence="10">
    <location>
        <begin position="160"/>
        <end position="179"/>
    </location>
</feature>
<feature type="domain" description="Transposase IS204/IS1001/IS1096/IS1165 DDE" evidence="12">
    <location>
        <begin position="265"/>
        <end position="384"/>
    </location>
</feature>
<dbReference type="EMBL" id="SNYM01000025">
    <property type="protein sequence ID" value="TDQ44190.1"/>
    <property type="molecule type" value="Genomic_DNA"/>
</dbReference>
<dbReference type="GO" id="GO:0016020">
    <property type="term" value="C:membrane"/>
    <property type="evidence" value="ECO:0007669"/>
    <property type="project" value="UniProtKB-SubCell"/>
</dbReference>
<keyword evidence="4" id="KW-0276">Fatty acid metabolism</keyword>
<keyword evidence="6" id="KW-0560">Oxidoreductase</keyword>
<evidence type="ECO:0000256" key="10">
    <source>
        <dbReference type="SAM" id="Phobius"/>
    </source>
</evidence>
<name>A0A4R6UBY7_9GAMM</name>
<gene>
    <name evidence="13" type="ORF">EV696_1251</name>
</gene>
<evidence type="ECO:0000256" key="3">
    <source>
        <dbReference type="ARBA" id="ARBA00022692"/>
    </source>
</evidence>
<accession>A0A4R6UBY7</accession>
<dbReference type="Pfam" id="PF01610">
    <property type="entry name" value="DDE_Tnp_ISL3"/>
    <property type="match status" value="1"/>
</dbReference>
<reference evidence="13 14" key="1">
    <citation type="submission" date="2019-03" db="EMBL/GenBank/DDBJ databases">
        <title>Genomic Encyclopedia of Type Strains, Phase IV (KMG-IV): sequencing the most valuable type-strain genomes for metagenomic binning, comparative biology and taxonomic classification.</title>
        <authorList>
            <person name="Goeker M."/>
        </authorList>
    </citation>
    <scope>NUCLEOTIDE SEQUENCE [LARGE SCALE GENOMIC DNA]</scope>
    <source>
        <strain evidence="13 14">DSM 103792</strain>
    </source>
</reference>
<evidence type="ECO:0000256" key="4">
    <source>
        <dbReference type="ARBA" id="ARBA00022832"/>
    </source>
</evidence>
<keyword evidence="3 10" id="KW-0812">Transmembrane</keyword>